<keyword evidence="3" id="KW-1029">Fimbrium biogenesis</keyword>
<keyword evidence="5" id="KW-0143">Chaperone</keyword>
<dbReference type="Gene3D" id="2.60.40.10">
    <property type="entry name" value="Immunoglobulins"/>
    <property type="match status" value="1"/>
</dbReference>
<dbReference type="AlphaFoldDB" id="A0A1Q5VIW9"/>
<feature type="chain" id="PRO_5010228668" description="Probable fimbrial chaperone EcpB" evidence="6">
    <location>
        <begin position="22"/>
        <end position="227"/>
    </location>
</feature>
<reference evidence="9" key="2">
    <citation type="submission" date="2022-06" db="EMBL/GenBank/DDBJ databases">
        <title>Genome sequences of seven Enterobacteriaceae strains isolated from Canadian wastewater treatment facilities.</title>
        <authorList>
            <person name="Huang H."/>
            <person name="Chmara J.T."/>
            <person name="Duceppe M.-O."/>
        </authorList>
    </citation>
    <scope>NUCLEOTIDE SEQUENCE</scope>
    <source>
        <strain evidence="9">HH13</strain>
    </source>
</reference>
<dbReference type="InterPro" id="IPR040695">
    <property type="entry name" value="EcpB_C"/>
</dbReference>
<evidence type="ECO:0000313" key="12">
    <source>
        <dbReference type="Proteomes" id="UP001224622"/>
    </source>
</evidence>
<sequence>MNRWFPTLMCSALFYCTHAGAINVGEITSIISPGQSVIAKEVINTVDDARLVSLRVERISSPMEGGKVIPMESKQEIMATPSNLILPGKGKDVFRVFYSGPKDDKERYYRLIWNDNPVTEEGLSKTKKAASATTSATISTIMVVTPRRDKFDYQYRDGVAYNTGNSSFRVVAFGPCKQAQTSEEKTKGCRERYYVMPGLGVHLKFVDINNQKLSVGIWHNEDYINVK</sequence>
<dbReference type="Proteomes" id="UP001235341">
    <property type="component" value="Chromosome"/>
</dbReference>
<evidence type="ECO:0000256" key="6">
    <source>
        <dbReference type="SAM" id="SignalP"/>
    </source>
</evidence>
<dbReference type="EMBL" id="CP133586">
    <property type="protein sequence ID" value="WMT17270.1"/>
    <property type="molecule type" value="Genomic_DNA"/>
</dbReference>
<evidence type="ECO:0000259" key="7">
    <source>
        <dbReference type="Pfam" id="PF18649"/>
    </source>
</evidence>
<name>A0A1Q5VIW9_SERFO</name>
<keyword evidence="13" id="KW-1185">Reference proteome</keyword>
<dbReference type="InterPro" id="IPR013783">
    <property type="entry name" value="Ig-like_fold"/>
</dbReference>
<keyword evidence="4 6" id="KW-0732">Signal</keyword>
<accession>A0A1Q5VIW9</accession>
<evidence type="ECO:0000313" key="10">
    <source>
        <dbReference type="EMBL" id="WMT17270.1"/>
    </source>
</evidence>
<comment type="similarity">
    <text evidence="1">Belongs to the EcpB/EcpE family.</text>
</comment>
<reference evidence="8" key="4">
    <citation type="submission" date="2023-08" db="EMBL/GenBank/DDBJ databases">
        <title>The Comparative Genomic Analysis of Yersiniaceae from Polar Regions.</title>
        <authorList>
            <person name="Goncharov A."/>
            <person name="Aslanov B."/>
            <person name="Kolodzhieva V."/>
            <person name="Azarov D."/>
            <person name="Mochov A."/>
            <person name="Lebedeva E."/>
        </authorList>
    </citation>
    <scope>NUCLEOTIDE SEQUENCE</scope>
    <source>
        <strain evidence="8">Vf</strain>
    </source>
</reference>
<evidence type="ECO:0000256" key="5">
    <source>
        <dbReference type="ARBA" id="ARBA00023186"/>
    </source>
</evidence>
<evidence type="ECO:0000313" key="9">
    <source>
        <dbReference type="EMBL" id="QKJ61552.1"/>
    </source>
</evidence>
<dbReference type="Proteomes" id="UP001224622">
    <property type="component" value="Unassembled WGS sequence"/>
</dbReference>
<evidence type="ECO:0000256" key="1">
    <source>
        <dbReference type="ARBA" id="ARBA00009408"/>
    </source>
</evidence>
<dbReference type="Pfam" id="PF18649">
    <property type="entry name" value="EcpB_C"/>
    <property type="match status" value="1"/>
</dbReference>
<organism evidence="8 12">
    <name type="scientific">Serratia fonticola</name>
    <dbReference type="NCBI Taxonomy" id="47917"/>
    <lineage>
        <taxon>Bacteria</taxon>
        <taxon>Pseudomonadati</taxon>
        <taxon>Pseudomonadota</taxon>
        <taxon>Gammaproteobacteria</taxon>
        <taxon>Enterobacterales</taxon>
        <taxon>Yersiniaceae</taxon>
        <taxon>Serratia</taxon>
    </lineage>
</organism>
<evidence type="ECO:0000313" key="13">
    <source>
        <dbReference type="Proteomes" id="UP001235341"/>
    </source>
</evidence>
<dbReference type="EMBL" id="CP054160">
    <property type="protein sequence ID" value="QKJ61552.1"/>
    <property type="molecule type" value="Genomic_DNA"/>
</dbReference>
<dbReference type="InterPro" id="IPR008962">
    <property type="entry name" value="PapD-like_sf"/>
</dbReference>
<dbReference type="RefSeq" id="WP_065683682.1">
    <property type="nucleotide sequence ID" value="NZ_CAMKUK010000002.1"/>
</dbReference>
<gene>
    <name evidence="9" type="ORF">G9399_23415</name>
    <name evidence="8" type="ORF">RDT67_12300</name>
    <name evidence="10" type="ORF">RFB13_03380</name>
</gene>
<evidence type="ECO:0000256" key="4">
    <source>
        <dbReference type="ARBA" id="ARBA00022729"/>
    </source>
</evidence>
<dbReference type="SUPFAM" id="SSF49354">
    <property type="entry name" value="PapD-like"/>
    <property type="match status" value="1"/>
</dbReference>
<dbReference type="Proteomes" id="UP000503464">
    <property type="component" value="Chromosome"/>
</dbReference>
<evidence type="ECO:0000256" key="3">
    <source>
        <dbReference type="ARBA" id="ARBA00022558"/>
    </source>
</evidence>
<reference evidence="11" key="1">
    <citation type="submission" date="2020-03" db="EMBL/GenBank/DDBJ databases">
        <title>Genome sequences of seven Enterobacteriaceae strains isolated from Canadian wastewater treatment facilities.</title>
        <authorList>
            <person name="Huang H."/>
            <person name="Chmara J.T."/>
            <person name="Duceppe M.-O."/>
        </authorList>
    </citation>
    <scope>NUCLEOTIDE SEQUENCE [LARGE SCALE GENOMIC DNA]</scope>
    <source>
        <strain evidence="11">Biosolid 3</strain>
    </source>
</reference>
<proteinExistence type="inferred from homology"/>
<reference evidence="10 13" key="3">
    <citation type="submission" date="2023-08" db="EMBL/GenBank/DDBJ databases">
        <title>Complete Genome and Methylome dissection of Serratia fonticola NEB369.</title>
        <authorList>
            <person name="Fomenkov A."/>
            <person name="Roberts R.D."/>
        </authorList>
    </citation>
    <scope>NUCLEOTIDE SEQUENCE [LARGE SCALE GENOMIC DNA]</scope>
    <source>
        <strain evidence="10 13">NEB369</strain>
    </source>
</reference>
<feature type="domain" description="EcpB C-terminal" evidence="7">
    <location>
        <begin position="151"/>
        <end position="226"/>
    </location>
</feature>
<evidence type="ECO:0000313" key="11">
    <source>
        <dbReference type="Proteomes" id="UP000503464"/>
    </source>
</evidence>
<evidence type="ECO:0000313" key="8">
    <source>
        <dbReference type="EMBL" id="MDQ9127214.1"/>
    </source>
</evidence>
<feature type="signal peptide" evidence="6">
    <location>
        <begin position="1"/>
        <end position="21"/>
    </location>
</feature>
<dbReference type="EMBL" id="JAVIGA010000011">
    <property type="protein sequence ID" value="MDQ9127214.1"/>
    <property type="molecule type" value="Genomic_DNA"/>
</dbReference>
<protein>
    <recommendedName>
        <fullName evidence="2">Probable fimbrial chaperone EcpB</fullName>
    </recommendedName>
</protein>
<evidence type="ECO:0000256" key="2">
    <source>
        <dbReference type="ARBA" id="ARBA00014241"/>
    </source>
</evidence>